<dbReference type="FunCoup" id="A0A397RY21">
    <property type="interactions" value="65"/>
</dbReference>
<dbReference type="AlphaFoldDB" id="A0A397RY21"/>
<organism evidence="3 4">
    <name type="scientific">Anaeroplasma bactoclasticum</name>
    <dbReference type="NCBI Taxonomy" id="2088"/>
    <lineage>
        <taxon>Bacteria</taxon>
        <taxon>Bacillati</taxon>
        <taxon>Mycoplasmatota</taxon>
        <taxon>Mollicutes</taxon>
        <taxon>Anaeroplasmatales</taxon>
        <taxon>Anaeroplasmataceae</taxon>
        <taxon>Anaeroplasma</taxon>
    </lineage>
</organism>
<gene>
    <name evidence="3" type="ORF">EI71_00159</name>
</gene>
<feature type="transmembrane region" description="Helical" evidence="1">
    <location>
        <begin position="116"/>
        <end position="133"/>
    </location>
</feature>
<feature type="domain" description="GGDEF" evidence="2">
    <location>
        <begin position="236"/>
        <end position="363"/>
    </location>
</feature>
<dbReference type="PANTHER" id="PTHR45138">
    <property type="entry name" value="REGULATORY COMPONENTS OF SENSORY TRANSDUCTION SYSTEM"/>
    <property type="match status" value="1"/>
</dbReference>
<evidence type="ECO:0000259" key="2">
    <source>
        <dbReference type="PROSITE" id="PS50887"/>
    </source>
</evidence>
<evidence type="ECO:0000313" key="3">
    <source>
        <dbReference type="EMBL" id="RIA78598.1"/>
    </source>
</evidence>
<dbReference type="EMBL" id="QXEV01000001">
    <property type="protein sequence ID" value="RIA78598.1"/>
    <property type="molecule type" value="Genomic_DNA"/>
</dbReference>
<name>A0A397RY21_9MOLU</name>
<dbReference type="InterPro" id="IPR029787">
    <property type="entry name" value="Nucleotide_cyclase"/>
</dbReference>
<dbReference type="PROSITE" id="PS50887">
    <property type="entry name" value="GGDEF"/>
    <property type="match status" value="1"/>
</dbReference>
<dbReference type="InParanoid" id="A0A397RY21"/>
<protein>
    <submittedName>
        <fullName evidence="3">Diguanylate cyclase (GGDEF)-like protein</fullName>
    </submittedName>
</protein>
<keyword evidence="1" id="KW-1133">Transmembrane helix</keyword>
<dbReference type="SMART" id="SM00267">
    <property type="entry name" value="GGDEF"/>
    <property type="match status" value="1"/>
</dbReference>
<accession>A0A397RY21</accession>
<dbReference type="GO" id="GO:0043709">
    <property type="term" value="P:cell adhesion involved in single-species biofilm formation"/>
    <property type="evidence" value="ECO:0007669"/>
    <property type="project" value="TreeGrafter"/>
</dbReference>
<dbReference type="InterPro" id="IPR043128">
    <property type="entry name" value="Rev_trsase/Diguanyl_cyclase"/>
</dbReference>
<dbReference type="InterPro" id="IPR000160">
    <property type="entry name" value="GGDEF_dom"/>
</dbReference>
<feature type="transmembrane region" description="Helical" evidence="1">
    <location>
        <begin position="90"/>
        <end position="110"/>
    </location>
</feature>
<dbReference type="Pfam" id="PF00990">
    <property type="entry name" value="GGDEF"/>
    <property type="match status" value="1"/>
</dbReference>
<comment type="caution">
    <text evidence="3">The sequence shown here is derived from an EMBL/GenBank/DDBJ whole genome shotgun (WGS) entry which is preliminary data.</text>
</comment>
<feature type="transmembrane region" description="Helical" evidence="1">
    <location>
        <begin position="142"/>
        <end position="160"/>
    </location>
</feature>
<dbReference type="Gene3D" id="3.30.70.270">
    <property type="match status" value="1"/>
</dbReference>
<keyword evidence="1" id="KW-0812">Transmembrane</keyword>
<feature type="transmembrane region" description="Helical" evidence="1">
    <location>
        <begin position="172"/>
        <end position="197"/>
    </location>
</feature>
<dbReference type="GO" id="GO:0052621">
    <property type="term" value="F:diguanylate cyclase activity"/>
    <property type="evidence" value="ECO:0007669"/>
    <property type="project" value="TreeGrafter"/>
</dbReference>
<evidence type="ECO:0000313" key="4">
    <source>
        <dbReference type="Proteomes" id="UP000266506"/>
    </source>
</evidence>
<feature type="transmembrane region" description="Helical" evidence="1">
    <location>
        <begin position="40"/>
        <end position="58"/>
    </location>
</feature>
<keyword evidence="1" id="KW-0472">Membrane</keyword>
<dbReference type="GO" id="GO:1902201">
    <property type="term" value="P:negative regulation of bacterial-type flagellum-dependent cell motility"/>
    <property type="evidence" value="ECO:0007669"/>
    <property type="project" value="TreeGrafter"/>
</dbReference>
<dbReference type="CDD" id="cd01949">
    <property type="entry name" value="GGDEF"/>
    <property type="match status" value="1"/>
</dbReference>
<proteinExistence type="predicted"/>
<dbReference type="SUPFAM" id="SSF55073">
    <property type="entry name" value="Nucleotide cyclase"/>
    <property type="match status" value="1"/>
</dbReference>
<reference evidence="3 4" key="1">
    <citation type="submission" date="2018-08" db="EMBL/GenBank/DDBJ databases">
        <title>Genomic Encyclopedia of Archaeal and Bacterial Type Strains, Phase II (KMG-II): from individual species to whole genera.</title>
        <authorList>
            <person name="Goeker M."/>
        </authorList>
    </citation>
    <scope>NUCLEOTIDE SEQUENCE [LARGE SCALE GENOMIC DNA]</scope>
    <source>
        <strain evidence="3 4">ATCC 27112</strain>
    </source>
</reference>
<feature type="transmembrane region" description="Helical" evidence="1">
    <location>
        <begin position="64"/>
        <end position="83"/>
    </location>
</feature>
<dbReference type="NCBIfam" id="TIGR00254">
    <property type="entry name" value="GGDEF"/>
    <property type="match status" value="1"/>
</dbReference>
<evidence type="ECO:0000256" key="1">
    <source>
        <dbReference type="SAM" id="Phobius"/>
    </source>
</evidence>
<dbReference type="InterPro" id="IPR050469">
    <property type="entry name" value="Diguanylate_Cyclase"/>
</dbReference>
<dbReference type="GO" id="GO:0005886">
    <property type="term" value="C:plasma membrane"/>
    <property type="evidence" value="ECO:0007669"/>
    <property type="project" value="TreeGrafter"/>
</dbReference>
<dbReference type="PANTHER" id="PTHR45138:SF9">
    <property type="entry name" value="DIGUANYLATE CYCLASE DGCM-RELATED"/>
    <property type="match status" value="1"/>
</dbReference>
<keyword evidence="4" id="KW-1185">Reference proteome</keyword>
<dbReference type="Proteomes" id="UP000266506">
    <property type="component" value="Unassembled WGS sequence"/>
</dbReference>
<sequence length="363" mass="42777">MYNLYAFFLLWYRIELERGVSLQNPQEQYTYRTLLKRTCFITNIIYLIIRILYLIFFITTKVYVLIYFDIASIAMYLFTFLLVKKNKFYVYSLFCGNEFLVLMSLSTIYLGFASGFQLNIIGICVVAFFAAYFSKGKGIRNSLIWSVMSVAIYLFLHFYMSFHTPIYPMEAWFNISFYAFHAILVFAFIAIYLVVFVRYTRSLEERILSESRIDFLTKTHNRYDLYSYLDSITEKKEYSLAIFDIDDFKKINDVYGHICGDYILKELAFIASNTLGDSFVSRYGGEEFIIIAKENNNEFYERLEDLRKYIASHVFQFNDTKINITITIGVGIYEENMSIEAWIDNADSKLYQGKNSGKNKTVM</sequence>